<dbReference type="Proteomes" id="UP000294364">
    <property type="component" value="Chromosome"/>
</dbReference>
<feature type="domain" description="POTRA" evidence="10">
    <location>
        <begin position="24"/>
        <end position="91"/>
    </location>
</feature>
<dbReference type="InterPro" id="IPR039910">
    <property type="entry name" value="D15-like"/>
</dbReference>
<evidence type="ECO:0000256" key="8">
    <source>
        <dbReference type="HAMAP-Rule" id="MF_01430"/>
    </source>
</evidence>
<dbReference type="PANTHER" id="PTHR12815">
    <property type="entry name" value="SORTING AND ASSEMBLY MACHINERY SAMM50 PROTEIN FAMILY MEMBER"/>
    <property type="match status" value="1"/>
</dbReference>
<evidence type="ECO:0000259" key="10">
    <source>
        <dbReference type="PROSITE" id="PS51779"/>
    </source>
</evidence>
<dbReference type="GO" id="GO:1990063">
    <property type="term" value="C:Bam protein complex"/>
    <property type="evidence" value="ECO:0007669"/>
    <property type="project" value="TreeGrafter"/>
</dbReference>
<evidence type="ECO:0000256" key="5">
    <source>
        <dbReference type="ARBA" id="ARBA00022737"/>
    </source>
</evidence>
<proteinExistence type="inferred from homology"/>
<keyword evidence="4 8" id="KW-0732">Signal</keyword>
<dbReference type="NCBIfam" id="TIGR03303">
    <property type="entry name" value="OM_YaeT"/>
    <property type="match status" value="1"/>
</dbReference>
<dbReference type="GO" id="GO:0051205">
    <property type="term" value="P:protein insertion into membrane"/>
    <property type="evidence" value="ECO:0007669"/>
    <property type="project" value="UniProtKB-UniRule"/>
</dbReference>
<dbReference type="Gene3D" id="3.10.20.310">
    <property type="entry name" value="membrane protein fhac"/>
    <property type="match status" value="5"/>
</dbReference>
<dbReference type="AlphaFoldDB" id="A0A451CZW2"/>
<dbReference type="EMBL" id="LR217698">
    <property type="protein sequence ID" value="VFP78573.1"/>
    <property type="molecule type" value="Genomic_DNA"/>
</dbReference>
<keyword evidence="2 8" id="KW-1134">Transmembrane beta strand</keyword>
<dbReference type="HAMAP" id="MF_01430">
    <property type="entry name" value="OM_assembly_BamA"/>
    <property type="match status" value="1"/>
</dbReference>
<reference evidence="11 12" key="1">
    <citation type="submission" date="2019-02" db="EMBL/GenBank/DDBJ databases">
        <authorList>
            <person name="Manzano-Marin A."/>
            <person name="Manzano-Marin A."/>
        </authorList>
    </citation>
    <scope>NUCLEOTIDE SEQUENCE [LARGE SCALE GENOMIC DNA]</scope>
    <source>
        <strain evidence="11 12">ErCicurtihirsuta</strain>
    </source>
</reference>
<evidence type="ECO:0000313" key="11">
    <source>
        <dbReference type="EMBL" id="VFP78573.1"/>
    </source>
</evidence>
<protein>
    <recommendedName>
        <fullName evidence="8 9">Outer membrane protein assembly factor BamA</fullName>
    </recommendedName>
</protein>
<dbReference type="InterPro" id="IPR000184">
    <property type="entry name" value="Bac_surfAg_D15"/>
</dbReference>
<keyword evidence="7 8" id="KW-0998">Cell outer membrane</keyword>
<evidence type="ECO:0000256" key="4">
    <source>
        <dbReference type="ARBA" id="ARBA00022729"/>
    </source>
</evidence>
<feature type="domain" description="POTRA" evidence="10">
    <location>
        <begin position="92"/>
        <end position="172"/>
    </location>
</feature>
<evidence type="ECO:0000256" key="2">
    <source>
        <dbReference type="ARBA" id="ARBA00022452"/>
    </source>
</evidence>
<dbReference type="InterPro" id="IPR010827">
    <property type="entry name" value="BamA/TamA_POTRA"/>
</dbReference>
<gene>
    <name evidence="8 11" type="primary">bamA</name>
    <name evidence="11" type="ORF">ERCICURT3053_198</name>
</gene>
<evidence type="ECO:0000256" key="7">
    <source>
        <dbReference type="ARBA" id="ARBA00023237"/>
    </source>
</evidence>
<evidence type="ECO:0000256" key="1">
    <source>
        <dbReference type="ARBA" id="ARBA00004370"/>
    </source>
</evidence>
<comment type="function">
    <text evidence="8">Part of the outer membrane protein assembly complex, which is involved in assembly and insertion of beta-barrel proteins into the outer membrane. Constitutes, with BamD, the core component of the assembly machinery.</text>
</comment>
<dbReference type="FunFam" id="3.10.20.310:FF:000001">
    <property type="entry name" value="Outer membrane protein assembly factor BamA"/>
    <property type="match status" value="1"/>
</dbReference>
<evidence type="ECO:0000256" key="9">
    <source>
        <dbReference type="NCBIfam" id="TIGR03303"/>
    </source>
</evidence>
<evidence type="ECO:0000256" key="3">
    <source>
        <dbReference type="ARBA" id="ARBA00022692"/>
    </source>
</evidence>
<dbReference type="GO" id="GO:0043165">
    <property type="term" value="P:Gram-negative-bacterium-type cell outer membrane assembly"/>
    <property type="evidence" value="ECO:0007669"/>
    <property type="project" value="UniProtKB-UniRule"/>
</dbReference>
<dbReference type="InterPro" id="IPR034746">
    <property type="entry name" value="POTRA"/>
</dbReference>
<dbReference type="OrthoDB" id="9803054at2"/>
<feature type="signal peptide" evidence="8">
    <location>
        <begin position="1"/>
        <end position="20"/>
    </location>
</feature>
<name>A0A451CZW2_9GAMM</name>
<comment type="subcellular location">
    <subcellularLocation>
        <location evidence="8">Cell outer membrane</location>
    </subcellularLocation>
    <subcellularLocation>
        <location evidence="1">Membrane</location>
    </subcellularLocation>
</comment>
<keyword evidence="3 8" id="KW-0812">Transmembrane</keyword>
<dbReference type="PIRSF" id="PIRSF006076">
    <property type="entry name" value="OM_assembly_OMP85"/>
    <property type="match status" value="1"/>
</dbReference>
<keyword evidence="5 8" id="KW-0677">Repeat</keyword>
<dbReference type="PROSITE" id="PS51779">
    <property type="entry name" value="POTRA"/>
    <property type="match status" value="4"/>
</dbReference>
<comment type="subunit">
    <text evidence="8">Part of the Bam complex, which is composed of the outer membrane protein BamA, and four lipoproteins BamB, BamC, BamD and BamE.</text>
</comment>
<dbReference type="NCBIfam" id="NF008287">
    <property type="entry name" value="PRK11067.1"/>
    <property type="match status" value="1"/>
</dbReference>
<feature type="domain" description="POTRA" evidence="10">
    <location>
        <begin position="347"/>
        <end position="421"/>
    </location>
</feature>
<dbReference type="RefSeq" id="WP_157991900.1">
    <property type="nucleotide sequence ID" value="NZ_LR217698.1"/>
</dbReference>
<dbReference type="FunFam" id="3.10.20.310:FF:000002">
    <property type="entry name" value="Outer membrane protein assembly factor BamA"/>
    <property type="match status" value="1"/>
</dbReference>
<keyword evidence="6 8" id="KW-0472">Membrane</keyword>
<dbReference type="Pfam" id="PF01103">
    <property type="entry name" value="Omp85"/>
    <property type="match status" value="1"/>
</dbReference>
<dbReference type="PANTHER" id="PTHR12815:SF23">
    <property type="entry name" value="OUTER MEMBRANE PROTEIN ASSEMBLY FACTOR BAMA"/>
    <property type="match status" value="1"/>
</dbReference>
<feature type="domain" description="POTRA" evidence="10">
    <location>
        <begin position="175"/>
        <end position="263"/>
    </location>
</feature>
<sequence precursor="true">MEMKHFLIASLLLSSATVYGADGFVVKNISFDGLQRVSSETVLHNMTIHVGDTASNVDLGNTIHALFSTGYFDDVHILRDGYTLIVRVKERPTISSITFYGNKVVQDTILRQSLNSSGVRVGEIFDCSAVTAIKKGLENFYYSIGRYTATVRVETIPLSFNRVDLRLVFSEGIAAKIKQINIVGNKEFSFNQLISNFKLHEKGAWWNIIRDGKYQTQQLSGDLDSLRNFYLCRGYARFNIDSSQISLTPDKKNIYITINITEGQKYILSGITISNHLEGNFPDLKTLTRVKSNEFYDWEKIAHIQDKIKQILGKDGYAYPHVETKLDIDDIKHTVNAYFHVDRGHRYYVNQVRFKGNYNSKDAVLRREMRQMEGSWFGRDLVDQGREHLSRLGYFTTVTSHISPVPGSLDQVDVVYEVKEQNTGTINLGFGYGTESGVSFQAGVTQDNWLGTGNTIALNSTKNDYLTYASFALTDPYFTISGISLRGRIFYNDFKANDADLSDYKNKNYGLDTTLGLPMSKANTLRIGMGYQHHAISHMKPQVSMWRYLGSIGPYPSLSSDAAFSVDDIAFDYGWTYKTIDHGFFPTTGHSVSFNGKITVPGSDNCFYKFTLDAQKYIPINQSRSWIFLGRSRLGYGDGIGKKELPFYENFYAGGLSTVRGFRSNTIGPKAVYYNTSTSKCSTIHPNGICHSNDAVGGNAMAVVSSELITPTPLIDVKYSNSIRTSLFIDAGTLWDTHWVKITDTDLVHIPDYSQPGSLRISTGLSVQWMSPIGPLVFSYSHPFKKRHGDQTEPFQFHFGKIW</sequence>
<comment type="similarity">
    <text evidence="8">Belongs to the BamA family.</text>
</comment>
<dbReference type="InterPro" id="IPR023707">
    <property type="entry name" value="OM_assembly_BamA"/>
</dbReference>
<organism evidence="11 12">
    <name type="scientific">Candidatus Erwinia haradaeae</name>
    <dbReference type="NCBI Taxonomy" id="1922217"/>
    <lineage>
        <taxon>Bacteria</taxon>
        <taxon>Pseudomonadati</taxon>
        <taxon>Pseudomonadota</taxon>
        <taxon>Gammaproteobacteria</taxon>
        <taxon>Enterobacterales</taxon>
        <taxon>Erwiniaceae</taxon>
        <taxon>Erwinia</taxon>
    </lineage>
</organism>
<accession>A0A451CZW2</accession>
<evidence type="ECO:0000256" key="6">
    <source>
        <dbReference type="ARBA" id="ARBA00023136"/>
    </source>
</evidence>
<dbReference type="FunFam" id="2.40.160.50:FF:000001">
    <property type="entry name" value="Outer membrane protein assembly factor BamA"/>
    <property type="match status" value="1"/>
</dbReference>
<feature type="chain" id="PRO_5019596534" description="Outer membrane protein assembly factor BamA" evidence="8">
    <location>
        <begin position="21"/>
        <end position="803"/>
    </location>
</feature>
<dbReference type="Pfam" id="PF07244">
    <property type="entry name" value="POTRA"/>
    <property type="match status" value="5"/>
</dbReference>
<dbReference type="Gene3D" id="2.40.160.50">
    <property type="entry name" value="membrane protein fhac: a member of the omp85/tpsb transporter family"/>
    <property type="match status" value="1"/>
</dbReference>
<evidence type="ECO:0000313" key="12">
    <source>
        <dbReference type="Proteomes" id="UP000294364"/>
    </source>
</evidence>